<evidence type="ECO:0000313" key="5">
    <source>
        <dbReference type="EMBL" id="SDF03768.1"/>
    </source>
</evidence>
<sequence length="408" mass="43654">MRIAIIGAGIVGAAVAFRLAQAGHAITMFEPAPAGRPASYGNAGHVGTASILPWASSANLSSAFSCHRDPRHPLVLHPSDLLRQPRWVARFLGACGRARHDSGVRALAGILANADDALSRLMTQAGCARLRETEGLLHVYLSEETRQGAEPGLALRRAHGIPCHRLSAAQLFDLEPELVARDRRGMVRGATLFPGVSQIVSPHRLVEAFRAASGVQPVAAAVSKIEIEGERLRVRTPGETHVFDGVVIAAGRDGARLAAPHGARVPVIAERGYHRQYDAAARFRRSALFVDMRVVASPTLDGLRLTTGAEFCRPHRKPDHARMAPVFSRAVELLGQGAPPSDIWSGDRPSTPDSRPVLGPAPRSRRIFLAYGHGHLGLTMSGITAEIAKAHFDGATPPTDLAPFRPDR</sequence>
<dbReference type="OrthoDB" id="9805337at2"/>
<dbReference type="InterPro" id="IPR036188">
    <property type="entry name" value="FAD/NAD-bd_sf"/>
</dbReference>
<feature type="region of interest" description="Disordered" evidence="2">
    <location>
        <begin position="338"/>
        <end position="359"/>
    </location>
</feature>
<dbReference type="GO" id="GO:0005737">
    <property type="term" value="C:cytoplasm"/>
    <property type="evidence" value="ECO:0007669"/>
    <property type="project" value="TreeGrafter"/>
</dbReference>
<evidence type="ECO:0000256" key="1">
    <source>
        <dbReference type="ARBA" id="ARBA00023002"/>
    </source>
</evidence>
<organism evidence="5 6">
    <name type="scientific">Limimaricola pyoseonensis</name>
    <dbReference type="NCBI Taxonomy" id="521013"/>
    <lineage>
        <taxon>Bacteria</taxon>
        <taxon>Pseudomonadati</taxon>
        <taxon>Pseudomonadota</taxon>
        <taxon>Alphaproteobacteria</taxon>
        <taxon>Rhodobacterales</taxon>
        <taxon>Paracoccaceae</taxon>
        <taxon>Limimaricola</taxon>
    </lineage>
</organism>
<dbReference type="Gene3D" id="3.50.50.60">
    <property type="entry name" value="FAD/NAD(P)-binding domain"/>
    <property type="match status" value="2"/>
</dbReference>
<dbReference type="RefSeq" id="WP_090113760.1">
    <property type="nucleotide sequence ID" value="NZ_FNAT01000006.1"/>
</dbReference>
<dbReference type="STRING" id="521013.SAMN04488567_3288"/>
<evidence type="ECO:0000313" key="6">
    <source>
        <dbReference type="Proteomes" id="UP000198922"/>
    </source>
</evidence>
<gene>
    <name evidence="5" type="ORF">SAMN04488567_3288</name>
</gene>
<dbReference type="Proteomes" id="UP000198922">
    <property type="component" value="Unassembled WGS sequence"/>
</dbReference>
<dbReference type="Gene3D" id="3.30.9.10">
    <property type="entry name" value="D-Amino Acid Oxidase, subunit A, domain 2"/>
    <property type="match status" value="1"/>
</dbReference>
<evidence type="ECO:0000256" key="2">
    <source>
        <dbReference type="SAM" id="MobiDB-lite"/>
    </source>
</evidence>
<dbReference type="EMBL" id="FNAT01000006">
    <property type="protein sequence ID" value="SDF03768.1"/>
    <property type="molecule type" value="Genomic_DNA"/>
</dbReference>
<protein>
    <submittedName>
        <fullName evidence="5">D-amino-acid dehydrogenase</fullName>
    </submittedName>
</protein>
<feature type="domain" description="FAD dependent oxidoreductase" evidence="4">
    <location>
        <begin position="2"/>
        <end position="388"/>
    </location>
</feature>
<evidence type="ECO:0000259" key="4">
    <source>
        <dbReference type="Pfam" id="PF01266"/>
    </source>
</evidence>
<keyword evidence="6" id="KW-1185">Reference proteome</keyword>
<evidence type="ECO:0000256" key="3">
    <source>
        <dbReference type="SAM" id="SignalP"/>
    </source>
</evidence>
<dbReference type="GO" id="GO:0016491">
    <property type="term" value="F:oxidoreductase activity"/>
    <property type="evidence" value="ECO:0007669"/>
    <property type="project" value="UniProtKB-KW"/>
</dbReference>
<keyword evidence="3" id="KW-0732">Signal</keyword>
<dbReference type="Pfam" id="PF01266">
    <property type="entry name" value="DAO"/>
    <property type="match status" value="1"/>
</dbReference>
<dbReference type="PANTHER" id="PTHR13847">
    <property type="entry name" value="SARCOSINE DEHYDROGENASE-RELATED"/>
    <property type="match status" value="1"/>
</dbReference>
<dbReference type="InterPro" id="IPR006076">
    <property type="entry name" value="FAD-dep_OxRdtase"/>
</dbReference>
<accession>A0A1G7HTV9</accession>
<dbReference type="AlphaFoldDB" id="A0A1G7HTV9"/>
<feature type="chain" id="PRO_5011557381" evidence="3">
    <location>
        <begin position="23"/>
        <end position="408"/>
    </location>
</feature>
<dbReference type="SUPFAM" id="SSF51905">
    <property type="entry name" value="FAD/NAD(P)-binding domain"/>
    <property type="match status" value="1"/>
</dbReference>
<dbReference type="PANTHER" id="PTHR13847:SF289">
    <property type="entry name" value="GLYCINE OXIDASE"/>
    <property type="match status" value="1"/>
</dbReference>
<name>A0A1G7HTV9_9RHOB</name>
<reference evidence="6" key="1">
    <citation type="submission" date="2016-10" db="EMBL/GenBank/DDBJ databases">
        <authorList>
            <person name="Varghese N."/>
            <person name="Submissions S."/>
        </authorList>
    </citation>
    <scope>NUCLEOTIDE SEQUENCE [LARGE SCALE GENOMIC DNA]</scope>
    <source>
        <strain evidence="6">DSM 21424</strain>
    </source>
</reference>
<keyword evidence="1" id="KW-0560">Oxidoreductase</keyword>
<feature type="signal peptide" evidence="3">
    <location>
        <begin position="1"/>
        <end position="22"/>
    </location>
</feature>
<proteinExistence type="predicted"/>